<protein>
    <submittedName>
        <fullName evidence="6">DNA-binding response regulator</fullName>
    </submittedName>
</protein>
<feature type="domain" description="Response regulatory" evidence="4">
    <location>
        <begin position="1"/>
        <end position="105"/>
    </location>
</feature>
<dbReference type="InterPro" id="IPR001789">
    <property type="entry name" value="Sig_transdc_resp-reg_receiver"/>
</dbReference>
<evidence type="ECO:0000256" key="3">
    <source>
        <dbReference type="PROSITE-ProRule" id="PRU01091"/>
    </source>
</evidence>
<dbReference type="Gene3D" id="3.40.50.2300">
    <property type="match status" value="1"/>
</dbReference>
<keyword evidence="1 3" id="KW-0238">DNA-binding</keyword>
<keyword evidence="2" id="KW-0597">Phosphoprotein</keyword>
<dbReference type="InterPro" id="IPR001867">
    <property type="entry name" value="OmpR/PhoB-type_DNA-bd"/>
</dbReference>
<dbReference type="CDD" id="cd00383">
    <property type="entry name" value="trans_reg_C"/>
    <property type="match status" value="1"/>
</dbReference>
<organism evidence="6 7">
    <name type="scientific">Salinicola rhizosphaerae</name>
    <dbReference type="NCBI Taxonomy" id="1443141"/>
    <lineage>
        <taxon>Bacteria</taxon>
        <taxon>Pseudomonadati</taxon>
        <taxon>Pseudomonadota</taxon>
        <taxon>Gammaproteobacteria</taxon>
        <taxon>Oceanospirillales</taxon>
        <taxon>Halomonadaceae</taxon>
        <taxon>Salinicola</taxon>
    </lineage>
</organism>
<evidence type="ECO:0000259" key="4">
    <source>
        <dbReference type="PROSITE" id="PS50110"/>
    </source>
</evidence>
<dbReference type="PROSITE" id="PS50110">
    <property type="entry name" value="RESPONSE_REGULATORY"/>
    <property type="match status" value="1"/>
</dbReference>
<gene>
    <name evidence="6" type="ORF">GCM10009038_30320</name>
</gene>
<evidence type="ECO:0000313" key="6">
    <source>
        <dbReference type="EMBL" id="GHB29561.1"/>
    </source>
</evidence>
<sequence length="222" mass="25413">MAESLAERLNSEGYRVDLAADCRQAELFVQSESYAAIILDIGLPDGSGLSMLCRWRDIGMRDPVLALTARDSWEDKVDGLQQGADDYLTKPFHEQELLARLQALIRRASGQTRIVLRVGDVHLDESLKRCRVGEDEWQNLTATEYRLLRFLMLHPEHVHSKVQLLDQLYALSQDASTPNMIEVYIARLRQRLGRRRIETRRGEGYVFHGKTPRESLPHASES</sequence>
<feature type="DNA-binding region" description="OmpR/PhoB-type" evidence="3">
    <location>
        <begin position="113"/>
        <end position="209"/>
    </location>
</feature>
<dbReference type="SUPFAM" id="SSF52172">
    <property type="entry name" value="CheY-like"/>
    <property type="match status" value="1"/>
</dbReference>
<dbReference type="Pfam" id="PF00486">
    <property type="entry name" value="Trans_reg_C"/>
    <property type="match status" value="1"/>
</dbReference>
<evidence type="ECO:0000256" key="1">
    <source>
        <dbReference type="ARBA" id="ARBA00023125"/>
    </source>
</evidence>
<dbReference type="PANTHER" id="PTHR48111:SF37">
    <property type="entry name" value="RESPONSE REGULATOR PROTEIN CARR"/>
    <property type="match status" value="1"/>
</dbReference>
<dbReference type="InterPro" id="IPR036388">
    <property type="entry name" value="WH-like_DNA-bd_sf"/>
</dbReference>
<dbReference type="Gene3D" id="1.10.10.10">
    <property type="entry name" value="Winged helix-like DNA-binding domain superfamily/Winged helix DNA-binding domain"/>
    <property type="match status" value="1"/>
</dbReference>
<dbReference type="Pfam" id="PF00072">
    <property type="entry name" value="Response_reg"/>
    <property type="match status" value="1"/>
</dbReference>
<feature type="domain" description="OmpR/PhoB-type" evidence="5">
    <location>
        <begin position="113"/>
        <end position="209"/>
    </location>
</feature>
<accession>A0ABQ3EC81</accession>
<dbReference type="SMART" id="SM00862">
    <property type="entry name" value="Trans_reg_C"/>
    <property type="match status" value="1"/>
</dbReference>
<proteinExistence type="predicted"/>
<evidence type="ECO:0000256" key="2">
    <source>
        <dbReference type="PROSITE-ProRule" id="PRU00169"/>
    </source>
</evidence>
<name>A0ABQ3EC81_9GAMM</name>
<dbReference type="GO" id="GO:0003677">
    <property type="term" value="F:DNA binding"/>
    <property type="evidence" value="ECO:0007669"/>
    <property type="project" value="UniProtKB-KW"/>
</dbReference>
<dbReference type="SMART" id="SM00448">
    <property type="entry name" value="REC"/>
    <property type="match status" value="1"/>
</dbReference>
<keyword evidence="7" id="KW-1185">Reference proteome</keyword>
<dbReference type="InterPro" id="IPR016032">
    <property type="entry name" value="Sig_transdc_resp-reg_C-effctor"/>
</dbReference>
<dbReference type="Proteomes" id="UP000646745">
    <property type="component" value="Unassembled WGS sequence"/>
</dbReference>
<evidence type="ECO:0000313" key="7">
    <source>
        <dbReference type="Proteomes" id="UP000646745"/>
    </source>
</evidence>
<dbReference type="InterPro" id="IPR011006">
    <property type="entry name" value="CheY-like_superfamily"/>
</dbReference>
<dbReference type="InterPro" id="IPR039420">
    <property type="entry name" value="WalR-like"/>
</dbReference>
<feature type="modified residue" description="4-aspartylphosphate" evidence="2">
    <location>
        <position position="40"/>
    </location>
</feature>
<dbReference type="Gene3D" id="6.10.250.690">
    <property type="match status" value="1"/>
</dbReference>
<dbReference type="EMBL" id="BMZI01000007">
    <property type="protein sequence ID" value="GHB29561.1"/>
    <property type="molecule type" value="Genomic_DNA"/>
</dbReference>
<dbReference type="PANTHER" id="PTHR48111">
    <property type="entry name" value="REGULATOR OF RPOS"/>
    <property type="match status" value="1"/>
</dbReference>
<dbReference type="SUPFAM" id="SSF46894">
    <property type="entry name" value="C-terminal effector domain of the bipartite response regulators"/>
    <property type="match status" value="1"/>
</dbReference>
<evidence type="ECO:0000259" key="5">
    <source>
        <dbReference type="PROSITE" id="PS51755"/>
    </source>
</evidence>
<dbReference type="PROSITE" id="PS51755">
    <property type="entry name" value="OMPR_PHOB"/>
    <property type="match status" value="1"/>
</dbReference>
<reference evidence="7" key="1">
    <citation type="journal article" date="2019" name="Int. J. Syst. Evol. Microbiol.">
        <title>The Global Catalogue of Microorganisms (GCM) 10K type strain sequencing project: providing services to taxonomists for standard genome sequencing and annotation.</title>
        <authorList>
            <consortium name="The Broad Institute Genomics Platform"/>
            <consortium name="The Broad Institute Genome Sequencing Center for Infectious Disease"/>
            <person name="Wu L."/>
            <person name="Ma J."/>
        </authorList>
    </citation>
    <scope>NUCLEOTIDE SEQUENCE [LARGE SCALE GENOMIC DNA]</scope>
    <source>
        <strain evidence="7">KCTC 32998</strain>
    </source>
</reference>
<comment type="caution">
    <text evidence="6">The sequence shown here is derived from an EMBL/GenBank/DDBJ whole genome shotgun (WGS) entry which is preliminary data.</text>
</comment>